<reference evidence="2 3" key="1">
    <citation type="submission" date="2020-02" db="EMBL/GenBank/DDBJ databases">
        <title>Draft genome sequence of Haematococcus lacustris strain NIES-144.</title>
        <authorList>
            <person name="Morimoto D."/>
            <person name="Nakagawa S."/>
            <person name="Yoshida T."/>
            <person name="Sawayama S."/>
        </authorList>
    </citation>
    <scope>NUCLEOTIDE SEQUENCE [LARGE SCALE GENOMIC DNA]</scope>
    <source>
        <strain evidence="2 3">NIES-144</strain>
    </source>
</reference>
<proteinExistence type="predicted"/>
<name>A0A699ZT14_HAELA</name>
<dbReference type="AlphaFoldDB" id="A0A699ZT14"/>
<dbReference type="Proteomes" id="UP000485058">
    <property type="component" value="Unassembled WGS sequence"/>
</dbReference>
<evidence type="ECO:0000256" key="1">
    <source>
        <dbReference type="SAM" id="SignalP"/>
    </source>
</evidence>
<keyword evidence="1" id="KW-0732">Signal</keyword>
<evidence type="ECO:0000313" key="3">
    <source>
        <dbReference type="Proteomes" id="UP000485058"/>
    </source>
</evidence>
<accession>A0A699ZT14</accession>
<gene>
    <name evidence="2" type="ORF">HaLaN_23831</name>
</gene>
<organism evidence="2 3">
    <name type="scientific">Haematococcus lacustris</name>
    <name type="common">Green alga</name>
    <name type="synonym">Haematococcus pluvialis</name>
    <dbReference type="NCBI Taxonomy" id="44745"/>
    <lineage>
        <taxon>Eukaryota</taxon>
        <taxon>Viridiplantae</taxon>
        <taxon>Chlorophyta</taxon>
        <taxon>core chlorophytes</taxon>
        <taxon>Chlorophyceae</taxon>
        <taxon>CS clade</taxon>
        <taxon>Chlamydomonadales</taxon>
        <taxon>Haematococcaceae</taxon>
        <taxon>Haematococcus</taxon>
    </lineage>
</organism>
<evidence type="ECO:0000313" key="2">
    <source>
        <dbReference type="EMBL" id="GFH25803.1"/>
    </source>
</evidence>
<feature type="non-terminal residue" evidence="2">
    <location>
        <position position="120"/>
    </location>
</feature>
<dbReference type="EMBL" id="BLLF01002924">
    <property type="protein sequence ID" value="GFH25803.1"/>
    <property type="molecule type" value="Genomic_DNA"/>
</dbReference>
<feature type="chain" id="PRO_5025686272" evidence="1">
    <location>
        <begin position="22"/>
        <end position="120"/>
    </location>
</feature>
<protein>
    <submittedName>
        <fullName evidence="2">Uncharacterized protein</fullName>
    </submittedName>
</protein>
<feature type="signal peptide" evidence="1">
    <location>
        <begin position="1"/>
        <end position="21"/>
    </location>
</feature>
<sequence>MVITALLVTLGLVGWPAELPAFRDGSDPKVTSYFDNVTGVVTPQGMVWLNTFGSLGNVSVLPSLLPSFLPATTAVDTSSIQGLSGCPLGTHLDRLMQRAAGYTSVPACSSSSKAGLPWKA</sequence>
<keyword evidence="3" id="KW-1185">Reference proteome</keyword>
<comment type="caution">
    <text evidence="2">The sequence shown here is derived from an EMBL/GenBank/DDBJ whole genome shotgun (WGS) entry which is preliminary data.</text>
</comment>